<comment type="caution">
    <text evidence="1">The sequence shown here is derived from an EMBL/GenBank/DDBJ whole genome shotgun (WGS) entry which is preliminary data.</text>
</comment>
<evidence type="ECO:0000313" key="2">
    <source>
        <dbReference type="Proteomes" id="UP001583280"/>
    </source>
</evidence>
<keyword evidence="2" id="KW-1185">Reference proteome</keyword>
<reference evidence="1 2" key="1">
    <citation type="journal article" date="2024" name="IMA Fungus">
        <title>IMA Genome - F19 : A genome assembly and annotation guide to empower mycologists, including annotated draft genome sequences of Ceratocystis pirilliformis, Diaporthe australafricana, Fusarium ophioides, Paecilomyces lecythidis, and Sporothrix stenoceras.</title>
        <authorList>
            <person name="Aylward J."/>
            <person name="Wilson A.M."/>
            <person name="Visagie C.M."/>
            <person name="Spraker J."/>
            <person name="Barnes I."/>
            <person name="Buitendag C."/>
            <person name="Ceriani C."/>
            <person name="Del Mar Angel L."/>
            <person name="du Plessis D."/>
            <person name="Fuchs T."/>
            <person name="Gasser K."/>
            <person name="Kramer D."/>
            <person name="Li W."/>
            <person name="Munsamy K."/>
            <person name="Piso A."/>
            <person name="Price J.L."/>
            <person name="Sonnekus B."/>
            <person name="Thomas C."/>
            <person name="van der Nest A."/>
            <person name="van Dijk A."/>
            <person name="van Heerden A."/>
            <person name="van Vuuren N."/>
            <person name="Yilmaz N."/>
            <person name="Duong T.A."/>
            <person name="van der Merwe N.A."/>
            <person name="Wingfield M.J."/>
            <person name="Wingfield B.D."/>
        </authorList>
    </citation>
    <scope>NUCLEOTIDE SEQUENCE [LARGE SCALE GENOMIC DNA]</scope>
    <source>
        <strain evidence="1 2">CMW 12675</strain>
    </source>
</reference>
<dbReference type="Proteomes" id="UP001583280">
    <property type="component" value="Unassembled WGS sequence"/>
</dbReference>
<proteinExistence type="predicted"/>
<organism evidence="1 2">
    <name type="scientific">Ceratocystis pirilliformis</name>
    <dbReference type="NCBI Taxonomy" id="259994"/>
    <lineage>
        <taxon>Eukaryota</taxon>
        <taxon>Fungi</taxon>
        <taxon>Dikarya</taxon>
        <taxon>Ascomycota</taxon>
        <taxon>Pezizomycotina</taxon>
        <taxon>Sordariomycetes</taxon>
        <taxon>Hypocreomycetidae</taxon>
        <taxon>Microascales</taxon>
        <taxon>Ceratocystidaceae</taxon>
        <taxon>Ceratocystis</taxon>
    </lineage>
</organism>
<protein>
    <submittedName>
        <fullName evidence="1">Uncharacterized protein</fullName>
    </submittedName>
</protein>
<gene>
    <name evidence="1" type="ORF">Cpir12675_006284</name>
</gene>
<evidence type="ECO:0000313" key="1">
    <source>
        <dbReference type="EMBL" id="KAL1888128.1"/>
    </source>
</evidence>
<accession>A0ABR3YIH6</accession>
<name>A0ABR3YIH6_9PEZI</name>
<dbReference type="EMBL" id="JAWDJO010000276">
    <property type="protein sequence ID" value="KAL1888128.1"/>
    <property type="molecule type" value="Genomic_DNA"/>
</dbReference>
<sequence>MWVSSWISFGLVLSYFRNHGSIHSSNDQPTWDTEIEAAEALEISQTTEFQPSHNLAASTLEGLVSLESHGYTDVDLHGGIIGVISERYSQNNGLVLELYIDTETQVLTIFQDNLQIEEGETDNLQLHEIIQALFLKRNMDINKVKWAAANIDEPLARMASRDYRKKNGLGPTKDIKIAAADPSWPTFSSTRSYESTSQIVPGAQIDRMVVANSRPLDSDKEDPPTSSVMLMLSFKMPSDDDSAPIDVIDEHTAQLAAEGNLWEGLNAAVGALNIHLNYIQKISTDFNEDALEAPSEAISDPVSLAA</sequence>